<evidence type="ECO:0000313" key="1">
    <source>
        <dbReference type="EMBL" id="QUS57574.1"/>
    </source>
</evidence>
<name>A0ABX8AR52_9HYPH</name>
<accession>A0ABX8AR52</accession>
<dbReference type="Proteomes" id="UP000680706">
    <property type="component" value="Chromosome"/>
</dbReference>
<protein>
    <submittedName>
        <fullName evidence="1">Uncharacterized protein</fullName>
    </submittedName>
</protein>
<reference evidence="1 2" key="1">
    <citation type="journal article" date="2021" name="Angew. Chem. Int. Ed. Engl.">
        <title>A novel family of nonribosomal peptides modulate collective behavior in Pseudovibrio bacteria isolated from marine sponges.</title>
        <authorList>
            <person name="Ioca L.P."/>
            <person name="Dai Y."/>
            <person name="Kunakom S."/>
            <person name="Diaz-Espinosa J."/>
            <person name="Krunic A."/>
            <person name="Crnkovic C.M."/>
            <person name="Orjala J."/>
            <person name="Sanchez L.M."/>
            <person name="Ferreira A.G."/>
            <person name="Berlinck R.G.S."/>
            <person name="Eustaquio A.S."/>
        </authorList>
    </citation>
    <scope>NUCLEOTIDE SEQUENCE [LARGE SCALE GENOMIC DNA]</scope>
    <source>
        <strain evidence="1 2">Ab134</strain>
    </source>
</reference>
<gene>
    <name evidence="1" type="ORF">KGB56_09385</name>
</gene>
<organism evidence="1 2">
    <name type="scientific">Pseudovibrio brasiliensis</name>
    <dbReference type="NCBI Taxonomy" id="1898042"/>
    <lineage>
        <taxon>Bacteria</taxon>
        <taxon>Pseudomonadati</taxon>
        <taxon>Pseudomonadota</taxon>
        <taxon>Alphaproteobacteria</taxon>
        <taxon>Hyphomicrobiales</taxon>
        <taxon>Stappiaceae</taxon>
        <taxon>Pseudovibrio</taxon>
    </lineage>
</organism>
<sequence length="414" mass="45174">MPFYAPTAFKRQIWSRNMHSSELQHHRSAFAFFLALFFSCMLAETASAQINTDNPVAKAFLQNLQDRGLTLTHVGPVTVDNDVLSIGGIEGYPTADKTTRFKIGDLGLAQASLESDGRIFVGAFAASNFEIDETDFKFSADRIAITDLYLPNEDDLKNPASDLPTSLYSTAEVMGLLFEDRSSGQSMPIERVTIDFDINNGGFPIIASVQVANIVLNRTMFTPPQQQLLDELGLPQVNADIDFEGEWNGDTGEVNIPSAAIVLRDLFSVQLSVQLEGLTDTVVEQIAELAAKDNVIALDLLQSAAVANFDLSLINEGGLDEVLEQQAHRQGQSKSAYVRQLTDRAEKQFKRIPDQAKQLEFTEAVYSFLQNPQSITLSATPKTPISVTQILGVSAISPVSIISLLGIALEANVN</sequence>
<dbReference type="EMBL" id="CP074126">
    <property type="protein sequence ID" value="QUS57574.1"/>
    <property type="molecule type" value="Genomic_DNA"/>
</dbReference>
<evidence type="ECO:0000313" key="2">
    <source>
        <dbReference type="Proteomes" id="UP000680706"/>
    </source>
</evidence>
<proteinExistence type="predicted"/>
<keyword evidence="2" id="KW-1185">Reference proteome</keyword>